<dbReference type="EMBL" id="JYJA01000019">
    <property type="protein sequence ID" value="KJL45260.1"/>
    <property type="molecule type" value="Genomic_DNA"/>
</dbReference>
<gene>
    <name evidence="3" type="ORF">RS82_00287</name>
</gene>
<feature type="transmembrane region" description="Helical" evidence="1">
    <location>
        <begin position="79"/>
        <end position="101"/>
    </location>
</feature>
<reference evidence="3 4" key="1">
    <citation type="submission" date="2015-02" db="EMBL/GenBank/DDBJ databases">
        <title>Draft genome sequences of ten Microbacterium spp. with emphasis on heavy metal contaminated environments.</title>
        <authorList>
            <person name="Corretto E."/>
        </authorList>
    </citation>
    <scope>NUCLEOTIDE SEQUENCE [LARGE SCALE GENOMIC DNA]</scope>
    <source>
        <strain evidence="3 4">DSM 8608</strain>
    </source>
</reference>
<accession>A0A0M2HLG3</accession>
<name>A0A0M2HLG3_MICTR</name>
<dbReference type="OrthoDB" id="4174975at2"/>
<protein>
    <recommendedName>
        <fullName evidence="2">DUF4328 domain-containing protein</fullName>
    </recommendedName>
</protein>
<comment type="caution">
    <text evidence="3">The sequence shown here is derived from an EMBL/GenBank/DDBJ whole genome shotgun (WGS) entry which is preliminary data.</text>
</comment>
<feature type="transmembrane region" description="Helical" evidence="1">
    <location>
        <begin position="37"/>
        <end position="59"/>
    </location>
</feature>
<evidence type="ECO:0000313" key="3">
    <source>
        <dbReference type="EMBL" id="KJL45260.1"/>
    </source>
</evidence>
<keyword evidence="4" id="KW-1185">Reference proteome</keyword>
<keyword evidence="1" id="KW-0472">Membrane</keyword>
<evidence type="ECO:0000256" key="1">
    <source>
        <dbReference type="SAM" id="Phobius"/>
    </source>
</evidence>
<keyword evidence="1" id="KW-1133">Transmembrane helix</keyword>
<feature type="domain" description="DUF4328" evidence="2">
    <location>
        <begin position="74"/>
        <end position="149"/>
    </location>
</feature>
<keyword evidence="1" id="KW-0812">Transmembrane</keyword>
<dbReference type="AlphaFoldDB" id="A0A0M2HLG3"/>
<dbReference type="PATRIC" id="fig|69370.6.peg.305"/>
<dbReference type="Proteomes" id="UP000034098">
    <property type="component" value="Unassembled WGS sequence"/>
</dbReference>
<organism evidence="3 4">
    <name type="scientific">Microbacterium trichothecenolyticum</name>
    <name type="common">Aureobacterium trichothecenolyticum</name>
    <dbReference type="NCBI Taxonomy" id="69370"/>
    <lineage>
        <taxon>Bacteria</taxon>
        <taxon>Bacillati</taxon>
        <taxon>Actinomycetota</taxon>
        <taxon>Actinomycetes</taxon>
        <taxon>Micrococcales</taxon>
        <taxon>Microbacteriaceae</taxon>
        <taxon>Microbacterium</taxon>
    </lineage>
</organism>
<proteinExistence type="predicted"/>
<evidence type="ECO:0000313" key="4">
    <source>
        <dbReference type="Proteomes" id="UP000034098"/>
    </source>
</evidence>
<dbReference type="Pfam" id="PF14219">
    <property type="entry name" value="DUF4328"/>
    <property type="match status" value="1"/>
</dbReference>
<evidence type="ECO:0000259" key="2">
    <source>
        <dbReference type="Pfam" id="PF14219"/>
    </source>
</evidence>
<sequence length="165" mass="17199">MTLSPTPPSSIGGSPSPAQQPALSRAFVKLATATQTLLIICGGFAVATIGMETFGIAAVTAFLDGNDAAVDLINSYDQASVAVTILSAASLFATAVVWVIWQYRAAKQVAGLTRRSPGWHVGSWFVPVVSAWFPFQNITDLWRAVGDHAPRGRSCGGCSGSSATR</sequence>
<dbReference type="InterPro" id="IPR025565">
    <property type="entry name" value="DUF4328"/>
</dbReference>